<accession>A0AAN6JPD4</accession>
<dbReference type="Proteomes" id="UP001176517">
    <property type="component" value="Unassembled WGS sequence"/>
</dbReference>
<feature type="region of interest" description="Disordered" evidence="1">
    <location>
        <begin position="1"/>
        <end position="57"/>
    </location>
</feature>
<evidence type="ECO:0000313" key="3">
    <source>
        <dbReference type="Proteomes" id="UP001176517"/>
    </source>
</evidence>
<gene>
    <name evidence="2" type="ORF">OC846_006401</name>
</gene>
<dbReference type="AlphaFoldDB" id="A0AAN6JPD4"/>
<evidence type="ECO:0000256" key="1">
    <source>
        <dbReference type="SAM" id="MobiDB-lite"/>
    </source>
</evidence>
<dbReference type="EMBL" id="JAPDMZ010000359">
    <property type="protein sequence ID" value="KAK0543472.1"/>
    <property type="molecule type" value="Genomic_DNA"/>
</dbReference>
<organism evidence="2 3">
    <name type="scientific">Tilletia horrida</name>
    <dbReference type="NCBI Taxonomy" id="155126"/>
    <lineage>
        <taxon>Eukaryota</taxon>
        <taxon>Fungi</taxon>
        <taxon>Dikarya</taxon>
        <taxon>Basidiomycota</taxon>
        <taxon>Ustilaginomycotina</taxon>
        <taxon>Exobasidiomycetes</taxon>
        <taxon>Tilletiales</taxon>
        <taxon>Tilletiaceae</taxon>
        <taxon>Tilletia</taxon>
    </lineage>
</organism>
<feature type="region of interest" description="Disordered" evidence="1">
    <location>
        <begin position="273"/>
        <end position="293"/>
    </location>
</feature>
<evidence type="ECO:0000313" key="2">
    <source>
        <dbReference type="EMBL" id="KAK0543472.1"/>
    </source>
</evidence>
<keyword evidence="3" id="KW-1185">Reference proteome</keyword>
<name>A0AAN6JPD4_9BASI</name>
<comment type="caution">
    <text evidence="2">The sequence shown here is derived from an EMBL/GenBank/DDBJ whole genome shotgun (WGS) entry which is preliminary data.</text>
</comment>
<proteinExistence type="predicted"/>
<reference evidence="2" key="1">
    <citation type="journal article" date="2023" name="PhytoFront">
        <title>Draft Genome Resources of Seven Strains of Tilletia horrida, Causal Agent of Kernel Smut of Rice.</title>
        <authorList>
            <person name="Khanal S."/>
            <person name="Antony Babu S."/>
            <person name="Zhou X.G."/>
        </authorList>
    </citation>
    <scope>NUCLEOTIDE SEQUENCE</scope>
    <source>
        <strain evidence="2">TX6</strain>
    </source>
</reference>
<feature type="compositionally biased region" description="Polar residues" evidence="1">
    <location>
        <begin position="46"/>
        <end position="57"/>
    </location>
</feature>
<sequence>MPYDPDPFNRAAGPPRHNVESDSEDEEYDPNPKPSSSSSSAAQASITFKPSGTTSSPQHGKPLLIVLAPALNSGPGASSGAALASALTPFAQLPTAGTFDLDLDSGAAAQASLSEVHTSNQGVVNVILLAPDLDASQHPTMSLLAREIIQSVQPSSPHSAPILPYDVPNALTGIDGALFLQATLRDIPITAIFQPFEMLDGLQHGAVDPIFPLDPAQTGSTALPLLIRAALSLSQPLGTVLSASASSKSATDESLSGSFLRLRKRRRLQEEAGVHLLKGEQGKQGRQESNMYV</sequence>
<feature type="compositionally biased region" description="Basic and acidic residues" evidence="1">
    <location>
        <begin position="273"/>
        <end position="286"/>
    </location>
</feature>
<protein>
    <submittedName>
        <fullName evidence="2">Uncharacterized protein</fullName>
    </submittedName>
</protein>
<feature type="compositionally biased region" description="Low complexity" evidence="1">
    <location>
        <begin position="35"/>
        <end position="45"/>
    </location>
</feature>